<dbReference type="AlphaFoldDB" id="A0A9W4X7P1"/>
<reference evidence="1" key="1">
    <citation type="submission" date="2022-08" db="EMBL/GenBank/DDBJ databases">
        <authorList>
            <person name="Kallberg Y."/>
            <person name="Tangrot J."/>
            <person name="Rosling A."/>
        </authorList>
    </citation>
    <scope>NUCLEOTIDE SEQUENCE</scope>
    <source>
        <strain evidence="1">Wild A</strain>
    </source>
</reference>
<sequence length="641" mass="73881">MSFTVNYLDKFEGWESALDPNSLSLLEMLEFRRTKKDFSFDKWTEHFTISKPVSVYITLKRKTKWRGDREGVGLRAKNNHLSNPATCRAWEWTQGEDVKSFWRNIETEKIESENNLLEAKIKQAEVQFSVDRTLTGNEAHRIFDQKKIDYANKNSIGEDKVVVFFHSVSILACNKSSLSPLACTQIRTVTLEEESSTKGKMDMSLGHKRSYDEELPSTSSKKISSFENEEELAEEDITQEDVLNSIAEVSDIFGKTKFPTYYNKLKSIWHNRDAETNYYVIDLGDEETLNQVHDHLSDNELNFLFERLRLTDEDECLSTEARRYMTLFDEMIEEESCNDGKIEDEENYTTGGRNSEEFERKVHQLDSLPKKFHYLSNTLPIPAESYDQSETPDVFVIKSVSCHIDTSTKMNGLMKSTPERTWTAHVLAYIFFVTFCFIDSLQYFSCERDISTKIDAQDDRYKADGVLELFERPRQIPLFLLEVSEGPNNPDPDKIKGDRTKLMNEGVFALNKFMISTELPEWKVCEALGVFLAQGFADKVEIGQIIFIGPGLYLFSPFTVPALTIPTSNTNLKHAPRLIRTLLCLRYNTIEKIEKFNELEKEGQQRIVKPITKYATGVTPGRSRVVTFSQFLPKISRESSK</sequence>
<evidence type="ECO:0000313" key="1">
    <source>
        <dbReference type="EMBL" id="CAI2192499.1"/>
    </source>
</evidence>
<comment type="caution">
    <text evidence="1">The sequence shown here is derived from an EMBL/GenBank/DDBJ whole genome shotgun (WGS) entry which is preliminary data.</text>
</comment>
<protein>
    <submittedName>
        <fullName evidence="1">13747_t:CDS:1</fullName>
    </submittedName>
</protein>
<accession>A0A9W4X7P1</accession>
<name>A0A9W4X7P1_9GLOM</name>
<proteinExistence type="predicted"/>
<organism evidence="1 2">
    <name type="scientific">Funneliformis geosporum</name>
    <dbReference type="NCBI Taxonomy" id="1117311"/>
    <lineage>
        <taxon>Eukaryota</taxon>
        <taxon>Fungi</taxon>
        <taxon>Fungi incertae sedis</taxon>
        <taxon>Mucoromycota</taxon>
        <taxon>Glomeromycotina</taxon>
        <taxon>Glomeromycetes</taxon>
        <taxon>Glomerales</taxon>
        <taxon>Glomeraceae</taxon>
        <taxon>Funneliformis</taxon>
    </lineage>
</organism>
<dbReference type="OrthoDB" id="2381955at2759"/>
<dbReference type="Proteomes" id="UP001153678">
    <property type="component" value="Unassembled WGS sequence"/>
</dbReference>
<keyword evidence="2" id="KW-1185">Reference proteome</keyword>
<feature type="non-terminal residue" evidence="1">
    <location>
        <position position="641"/>
    </location>
</feature>
<gene>
    <name evidence="1" type="ORF">FWILDA_LOCUS15607</name>
</gene>
<evidence type="ECO:0000313" key="2">
    <source>
        <dbReference type="Proteomes" id="UP001153678"/>
    </source>
</evidence>
<dbReference type="EMBL" id="CAMKVN010008405">
    <property type="protein sequence ID" value="CAI2192499.1"/>
    <property type="molecule type" value="Genomic_DNA"/>
</dbReference>